<dbReference type="KEGG" id="dfn:CVE23_04960"/>
<gene>
    <name evidence="2" type="ORF">CVE23_04960</name>
</gene>
<name>A0A2K8QJZ4_9GAMM</name>
<dbReference type="Proteomes" id="UP000231901">
    <property type="component" value="Chromosome"/>
</dbReference>
<dbReference type="RefSeq" id="WP_100849024.1">
    <property type="nucleotide sequence ID" value="NZ_CP025003.1"/>
</dbReference>
<reference evidence="3" key="1">
    <citation type="journal article" date="2018" name="Genome Announc.">
        <title>Complete genome sequence of a Dickeya fangzhongdai type strain causing bleeding canker of pear tree trunks.</title>
        <authorList>
            <person name="Zhao Y."/>
            <person name="Tian Y."/>
            <person name="Li X."/>
            <person name="Hu B."/>
        </authorList>
    </citation>
    <scope>NUCLEOTIDE SEQUENCE [LARGE SCALE GENOMIC DNA]</scope>
    <source>
        <strain evidence="3">DSM 101947</strain>
    </source>
</reference>
<feature type="transmembrane region" description="Helical" evidence="1">
    <location>
        <begin position="92"/>
        <end position="111"/>
    </location>
</feature>
<accession>A0A2K8QJZ4</accession>
<dbReference type="GeneID" id="66563691"/>
<keyword evidence="1" id="KW-0472">Membrane</keyword>
<dbReference type="AlphaFoldDB" id="A0A2K8QJZ4"/>
<evidence type="ECO:0000313" key="2">
    <source>
        <dbReference type="EMBL" id="ATZ93385.1"/>
    </source>
</evidence>
<keyword evidence="1" id="KW-0812">Transmembrane</keyword>
<keyword evidence="1" id="KW-1133">Transmembrane helix</keyword>
<dbReference type="EMBL" id="CP025003">
    <property type="protein sequence ID" value="ATZ93385.1"/>
    <property type="molecule type" value="Genomic_DNA"/>
</dbReference>
<proteinExistence type="predicted"/>
<feature type="transmembrane region" description="Helical" evidence="1">
    <location>
        <begin position="190"/>
        <end position="206"/>
    </location>
</feature>
<feature type="transmembrane region" description="Helical" evidence="1">
    <location>
        <begin position="154"/>
        <end position="175"/>
    </location>
</feature>
<organism evidence="2 3">
    <name type="scientific">Dickeya fangzhongdai</name>
    <dbReference type="NCBI Taxonomy" id="1778540"/>
    <lineage>
        <taxon>Bacteria</taxon>
        <taxon>Pseudomonadati</taxon>
        <taxon>Pseudomonadota</taxon>
        <taxon>Gammaproteobacteria</taxon>
        <taxon>Enterobacterales</taxon>
        <taxon>Pectobacteriaceae</taxon>
        <taxon>Dickeya</taxon>
    </lineage>
</organism>
<evidence type="ECO:0000313" key="3">
    <source>
        <dbReference type="Proteomes" id="UP000231901"/>
    </source>
</evidence>
<sequence length="214" mass="22968">MFMQNSCFSRFLSAFFRRHSLLVMLMVGLVLPALVQAAETNTASPLPPAAISLPPMSSPASVSGIAGSGQLLPPTPVNPLPYIAVSPLPKTLTYLILAGITLIWVCALGVVTKTLRKDQWSLKNALEEEVELPAGTPPPASGVMPLMVASTSRLIALIGTIILGTFFLAIGYYVVWQLCNGQPIQDALDAWRYFLAGTTLFLPYGFNKASSLFK</sequence>
<protein>
    <submittedName>
        <fullName evidence="2">Uncharacterized protein</fullName>
    </submittedName>
</protein>
<evidence type="ECO:0000256" key="1">
    <source>
        <dbReference type="SAM" id="Phobius"/>
    </source>
</evidence>
<keyword evidence="3" id="KW-1185">Reference proteome</keyword>